<sequence>MPKLLALKFANGINDTSNYKIGRTYCIDRQNQKFMPFELLIATGLVTSHGDIHRRQRIVYDYLTYINL</sequence>
<evidence type="ECO:0000313" key="1">
    <source>
        <dbReference type="EMBL" id="NOI82146.1"/>
    </source>
</evidence>
<proteinExistence type="predicted"/>
<protein>
    <submittedName>
        <fullName evidence="1">Uncharacterized protein</fullName>
    </submittedName>
</protein>
<organism evidence="1 2">
    <name type="scientific">Vibrio tubiashii</name>
    <dbReference type="NCBI Taxonomy" id="29498"/>
    <lineage>
        <taxon>Bacteria</taxon>
        <taxon>Pseudomonadati</taxon>
        <taxon>Pseudomonadota</taxon>
        <taxon>Gammaproteobacteria</taxon>
        <taxon>Vibrionales</taxon>
        <taxon>Vibrionaceae</taxon>
        <taxon>Vibrio</taxon>
        <taxon>Vibrio oreintalis group</taxon>
    </lineage>
</organism>
<comment type="caution">
    <text evidence="1">The sequence shown here is derived from an EMBL/GenBank/DDBJ whole genome shotgun (WGS) entry which is preliminary data.</text>
</comment>
<dbReference type="Proteomes" id="UP000572722">
    <property type="component" value="Unassembled WGS sequence"/>
</dbReference>
<evidence type="ECO:0000313" key="2">
    <source>
        <dbReference type="Proteomes" id="UP000572722"/>
    </source>
</evidence>
<accession>A0AAE5LIZ7</accession>
<name>A0AAE5LIZ7_9VIBR</name>
<dbReference type="EMBL" id="VTXO01000006">
    <property type="protein sequence ID" value="NOI82146.1"/>
    <property type="molecule type" value="Genomic_DNA"/>
</dbReference>
<dbReference type="AlphaFoldDB" id="A0AAE5LIZ7"/>
<reference evidence="1 2" key="1">
    <citation type="submission" date="2019-08" db="EMBL/GenBank/DDBJ databases">
        <title>Draft genome sequencing and comparative genomics of hatchery-associated Vibrios.</title>
        <authorList>
            <person name="Kehlet-Delgado H."/>
            <person name="Mueller R.S."/>
        </authorList>
    </citation>
    <scope>NUCLEOTIDE SEQUENCE [LARGE SCALE GENOMIC DNA]</scope>
    <source>
        <strain evidence="1 2">01-65-5-1</strain>
    </source>
</reference>
<gene>
    <name evidence="1" type="ORF">F0237_15880</name>
</gene>